<dbReference type="InterPro" id="IPR051394">
    <property type="entry name" value="Glutamate_Synthase"/>
</dbReference>
<protein>
    <submittedName>
        <fullName evidence="2">Glutamate synthase [NADPH]</fullName>
    </submittedName>
</protein>
<sequence length="206" mass="22956">MNFLETWQKHQLGNKIDYSRVNAKDKNVVVIGGGDTGCDCIATSLRQGAKSITSFEILPVPPEGRAPDNPWPQWPKIFRIDYGHDEVKLKFGDDPRTFGILSEKFIDDGNGNVTGISTVQVEWKKDASGNWKMEKIPGSEKVFNADLVMLAMGFLGPEQYLLEDIGVQQDPRKNVATPQGNYRTSLPKVYAAGGNFQVQQFCFITL</sequence>
<dbReference type="Proteomes" id="UP000499080">
    <property type="component" value="Unassembled WGS sequence"/>
</dbReference>
<accession>A0A4Y2DAP8</accession>
<evidence type="ECO:0000313" key="3">
    <source>
        <dbReference type="Proteomes" id="UP000499080"/>
    </source>
</evidence>
<dbReference type="OrthoDB" id="6428801at2759"/>
<dbReference type="EMBL" id="BGPR01088778">
    <property type="protein sequence ID" value="GBM12635.1"/>
    <property type="molecule type" value="Genomic_DNA"/>
</dbReference>
<evidence type="ECO:0000259" key="1">
    <source>
        <dbReference type="Pfam" id="PF07992"/>
    </source>
</evidence>
<dbReference type="InterPro" id="IPR023753">
    <property type="entry name" value="FAD/NAD-binding_dom"/>
</dbReference>
<dbReference type="PANTHER" id="PTHR43100:SF1">
    <property type="entry name" value="GLUTAMATE SYNTHASE [NADPH] SMALL CHAIN"/>
    <property type="match status" value="1"/>
</dbReference>
<name>A0A4Y2DAP8_ARAVE</name>
<proteinExistence type="predicted"/>
<dbReference type="PANTHER" id="PTHR43100">
    <property type="entry name" value="GLUTAMATE SYNTHASE [NADPH] SMALL CHAIN"/>
    <property type="match status" value="1"/>
</dbReference>
<keyword evidence="3" id="KW-1185">Reference proteome</keyword>
<feature type="domain" description="FAD/NAD(P)-binding" evidence="1">
    <location>
        <begin position="21"/>
        <end position="193"/>
    </location>
</feature>
<evidence type="ECO:0000313" key="2">
    <source>
        <dbReference type="EMBL" id="GBM12635.1"/>
    </source>
</evidence>
<reference evidence="2 3" key="1">
    <citation type="journal article" date="2019" name="Sci. Rep.">
        <title>Orb-weaving spider Araneus ventricosus genome elucidates the spidroin gene catalogue.</title>
        <authorList>
            <person name="Kono N."/>
            <person name="Nakamura H."/>
            <person name="Ohtoshi R."/>
            <person name="Moran D.A.P."/>
            <person name="Shinohara A."/>
            <person name="Yoshida Y."/>
            <person name="Fujiwara M."/>
            <person name="Mori M."/>
            <person name="Tomita M."/>
            <person name="Arakawa K."/>
        </authorList>
    </citation>
    <scope>NUCLEOTIDE SEQUENCE [LARGE SCALE GENOMIC DNA]</scope>
</reference>
<organism evidence="2 3">
    <name type="scientific">Araneus ventricosus</name>
    <name type="common">Orbweaver spider</name>
    <name type="synonym">Epeira ventricosa</name>
    <dbReference type="NCBI Taxonomy" id="182803"/>
    <lineage>
        <taxon>Eukaryota</taxon>
        <taxon>Metazoa</taxon>
        <taxon>Ecdysozoa</taxon>
        <taxon>Arthropoda</taxon>
        <taxon>Chelicerata</taxon>
        <taxon>Arachnida</taxon>
        <taxon>Araneae</taxon>
        <taxon>Araneomorphae</taxon>
        <taxon>Entelegynae</taxon>
        <taxon>Araneoidea</taxon>
        <taxon>Araneidae</taxon>
        <taxon>Araneus</taxon>
    </lineage>
</organism>
<dbReference type="Gene3D" id="3.50.50.60">
    <property type="entry name" value="FAD/NAD(P)-binding domain"/>
    <property type="match status" value="1"/>
</dbReference>
<gene>
    <name evidence="2" type="primary">glt1_0</name>
    <name evidence="2" type="ORF">AVEN_243917_1</name>
</gene>
<dbReference type="SUPFAM" id="SSF51905">
    <property type="entry name" value="FAD/NAD(P)-binding domain"/>
    <property type="match status" value="1"/>
</dbReference>
<dbReference type="Pfam" id="PF07992">
    <property type="entry name" value="Pyr_redox_2"/>
    <property type="match status" value="1"/>
</dbReference>
<dbReference type="AlphaFoldDB" id="A0A4Y2DAP8"/>
<comment type="caution">
    <text evidence="2">The sequence shown here is derived from an EMBL/GenBank/DDBJ whole genome shotgun (WGS) entry which is preliminary data.</text>
</comment>
<dbReference type="GO" id="GO:0016491">
    <property type="term" value="F:oxidoreductase activity"/>
    <property type="evidence" value="ECO:0007669"/>
    <property type="project" value="InterPro"/>
</dbReference>
<dbReference type="FunFam" id="3.50.50.60:FF:000022">
    <property type="entry name" value="Glutamate synthase [NADH], amyloplastic"/>
    <property type="match status" value="1"/>
</dbReference>
<dbReference type="InterPro" id="IPR036188">
    <property type="entry name" value="FAD/NAD-bd_sf"/>
</dbReference>
<feature type="non-terminal residue" evidence="2">
    <location>
        <position position="206"/>
    </location>
</feature>